<gene>
    <name evidence="1" type="ORF">ENP34_03440</name>
</gene>
<accession>A0A831TFX0</accession>
<dbReference type="InterPro" id="IPR021441">
    <property type="entry name" value="DUF3090"/>
</dbReference>
<dbReference type="AlphaFoldDB" id="A0A831TFX0"/>
<sequence>MRRLTAATLAAATLSREEAAGPDVPEEQPAVEFRVGRLSMGYEERSDLFVLMAHADDADPDGPPTFRCEASRRQLRALARQIAAICAAGRPRCPRCGAVIGPEGHVCPHDNGHLPWIEG</sequence>
<name>A0A831TFX0_9BACT</name>
<proteinExistence type="predicted"/>
<evidence type="ECO:0000313" key="1">
    <source>
        <dbReference type="EMBL" id="HEG90483.1"/>
    </source>
</evidence>
<protein>
    <submittedName>
        <fullName evidence="1">DUF3090 family protein</fullName>
    </submittedName>
</protein>
<dbReference type="EMBL" id="DSIY01000075">
    <property type="protein sequence ID" value="HEG90483.1"/>
    <property type="molecule type" value="Genomic_DNA"/>
</dbReference>
<comment type="caution">
    <text evidence="1">The sequence shown here is derived from an EMBL/GenBank/DDBJ whole genome shotgun (WGS) entry which is preliminary data.</text>
</comment>
<organism evidence="1">
    <name type="scientific">Thermorudis peleae</name>
    <dbReference type="NCBI Taxonomy" id="1382356"/>
    <lineage>
        <taxon>Bacteria</taxon>
        <taxon>Pseudomonadati</taxon>
        <taxon>Thermomicrobiota</taxon>
        <taxon>Thermomicrobia</taxon>
        <taxon>Thermomicrobia incertae sedis</taxon>
        <taxon>Thermorudis</taxon>
    </lineage>
</organism>
<reference evidence="1" key="1">
    <citation type="journal article" date="2020" name="mSystems">
        <title>Genome- and Community-Level Interaction Insights into Carbon Utilization and Element Cycling Functions of Hydrothermarchaeota in Hydrothermal Sediment.</title>
        <authorList>
            <person name="Zhou Z."/>
            <person name="Liu Y."/>
            <person name="Xu W."/>
            <person name="Pan J."/>
            <person name="Luo Z.H."/>
            <person name="Li M."/>
        </authorList>
    </citation>
    <scope>NUCLEOTIDE SEQUENCE [LARGE SCALE GENOMIC DNA]</scope>
    <source>
        <strain evidence="1">SpSt-210</strain>
    </source>
</reference>
<dbReference type="Pfam" id="PF11290">
    <property type="entry name" value="DUF3090"/>
    <property type="match status" value="1"/>
</dbReference>